<dbReference type="Pfam" id="PF05529">
    <property type="entry name" value="Bap31"/>
    <property type="match status" value="1"/>
</dbReference>
<dbReference type="GO" id="GO:0070973">
    <property type="term" value="P:protein localization to endoplasmic reticulum exit site"/>
    <property type="evidence" value="ECO:0000318"/>
    <property type="project" value="GO_Central"/>
</dbReference>
<dbReference type="KEGG" id="tva:4772665"/>
<organism evidence="3 4">
    <name type="scientific">Trichomonas vaginalis (strain ATCC PRA-98 / G3)</name>
    <dbReference type="NCBI Taxonomy" id="412133"/>
    <lineage>
        <taxon>Eukaryota</taxon>
        <taxon>Metamonada</taxon>
        <taxon>Parabasalia</taxon>
        <taxon>Trichomonadida</taxon>
        <taxon>Trichomonadidae</taxon>
        <taxon>Trichomonas</taxon>
    </lineage>
</organism>
<evidence type="ECO:0000259" key="2">
    <source>
        <dbReference type="Pfam" id="PF05529"/>
    </source>
</evidence>
<evidence type="ECO:0000256" key="1">
    <source>
        <dbReference type="SAM" id="Phobius"/>
    </source>
</evidence>
<dbReference type="GO" id="GO:0005789">
    <property type="term" value="C:endoplasmic reticulum membrane"/>
    <property type="evidence" value="ECO:0000318"/>
    <property type="project" value="GO_Central"/>
</dbReference>
<keyword evidence="1" id="KW-0472">Membrane</keyword>
<proteinExistence type="predicted"/>
<dbReference type="VEuPathDB" id="TrichDB:TVAG_460890"/>
<dbReference type="RefSeq" id="XP_001326895.1">
    <property type="nucleotide sequence ID" value="XM_001326860.1"/>
</dbReference>
<feature type="transmembrane region" description="Helical" evidence="1">
    <location>
        <begin position="91"/>
        <end position="111"/>
    </location>
</feature>
<dbReference type="InParanoid" id="A2DY63"/>
<dbReference type="EMBL" id="DS113267">
    <property type="protein sequence ID" value="EAY14672.1"/>
    <property type="molecule type" value="Genomic_DNA"/>
</dbReference>
<name>A2DY63_TRIV3</name>
<keyword evidence="1" id="KW-1133">Transmembrane helix</keyword>
<evidence type="ECO:0000313" key="3">
    <source>
        <dbReference type="EMBL" id="EAY14672.1"/>
    </source>
</evidence>
<accession>A2DY63</accession>
<feature type="transmembrane region" description="Helical" evidence="1">
    <location>
        <begin position="41"/>
        <end position="60"/>
    </location>
</feature>
<feature type="domain" description="BAP29/BAP31 transmembrane" evidence="2">
    <location>
        <begin position="2"/>
        <end position="111"/>
    </location>
</feature>
<protein>
    <recommendedName>
        <fullName evidence="2">BAP29/BAP31 transmembrane domain-containing protein</fullName>
    </recommendedName>
</protein>
<dbReference type="VEuPathDB" id="TrichDB:TVAGG3_0644730"/>
<dbReference type="SMR" id="A2DY63"/>
<evidence type="ECO:0000313" key="4">
    <source>
        <dbReference type="Proteomes" id="UP000001542"/>
    </source>
</evidence>
<dbReference type="InterPro" id="IPR040463">
    <property type="entry name" value="BAP29/BAP31_N"/>
</dbReference>
<reference evidence="3" key="1">
    <citation type="submission" date="2006-10" db="EMBL/GenBank/DDBJ databases">
        <authorList>
            <person name="Amadeo P."/>
            <person name="Zhao Q."/>
            <person name="Wortman J."/>
            <person name="Fraser-Liggett C."/>
            <person name="Carlton J."/>
        </authorList>
    </citation>
    <scope>NUCLEOTIDE SEQUENCE</scope>
    <source>
        <strain evidence="3">G3</strain>
    </source>
</reference>
<dbReference type="GO" id="GO:0006888">
    <property type="term" value="P:endoplasmic reticulum to Golgi vesicle-mediated transport"/>
    <property type="evidence" value="ECO:0000318"/>
    <property type="project" value="GO_Central"/>
</dbReference>
<dbReference type="AlphaFoldDB" id="A2DY63"/>
<feature type="transmembrane region" description="Helical" evidence="1">
    <location>
        <begin position="6"/>
        <end position="29"/>
    </location>
</feature>
<reference evidence="3" key="2">
    <citation type="journal article" date="2007" name="Science">
        <title>Draft genome sequence of the sexually transmitted pathogen Trichomonas vaginalis.</title>
        <authorList>
            <person name="Carlton J.M."/>
            <person name="Hirt R.P."/>
            <person name="Silva J.C."/>
            <person name="Delcher A.L."/>
            <person name="Schatz M."/>
            <person name="Zhao Q."/>
            <person name="Wortman J.R."/>
            <person name="Bidwell S.L."/>
            <person name="Alsmark U.C.M."/>
            <person name="Besteiro S."/>
            <person name="Sicheritz-Ponten T."/>
            <person name="Noel C.J."/>
            <person name="Dacks J.B."/>
            <person name="Foster P.G."/>
            <person name="Simillion C."/>
            <person name="Van de Peer Y."/>
            <person name="Miranda-Saavedra D."/>
            <person name="Barton G.J."/>
            <person name="Westrop G.D."/>
            <person name="Mueller S."/>
            <person name="Dessi D."/>
            <person name="Fiori P.L."/>
            <person name="Ren Q."/>
            <person name="Paulsen I."/>
            <person name="Zhang H."/>
            <person name="Bastida-Corcuera F.D."/>
            <person name="Simoes-Barbosa A."/>
            <person name="Brown M.T."/>
            <person name="Hayes R.D."/>
            <person name="Mukherjee M."/>
            <person name="Okumura C.Y."/>
            <person name="Schneider R."/>
            <person name="Smith A.J."/>
            <person name="Vanacova S."/>
            <person name="Villalvazo M."/>
            <person name="Haas B.J."/>
            <person name="Pertea M."/>
            <person name="Feldblyum T.V."/>
            <person name="Utterback T.R."/>
            <person name="Shu C.L."/>
            <person name="Osoegawa K."/>
            <person name="de Jong P.J."/>
            <person name="Hrdy I."/>
            <person name="Horvathova L."/>
            <person name="Zubacova Z."/>
            <person name="Dolezal P."/>
            <person name="Malik S.B."/>
            <person name="Logsdon J.M. Jr."/>
            <person name="Henze K."/>
            <person name="Gupta A."/>
            <person name="Wang C.C."/>
            <person name="Dunne R.L."/>
            <person name="Upcroft J.A."/>
            <person name="Upcroft P."/>
            <person name="White O."/>
            <person name="Salzberg S.L."/>
            <person name="Tang P."/>
            <person name="Chiu C.-H."/>
            <person name="Lee Y.-S."/>
            <person name="Embley T.M."/>
            <person name="Coombs G.H."/>
            <person name="Mottram J.C."/>
            <person name="Tachezy J."/>
            <person name="Fraser-Liggett C.M."/>
            <person name="Johnson P.J."/>
        </authorList>
    </citation>
    <scope>NUCLEOTIDE SEQUENCE [LARGE SCALE GENOMIC DNA]</scope>
    <source>
        <strain evidence="3">G3</strain>
    </source>
</reference>
<gene>
    <name evidence="3" type="ORF">TVAG_460890</name>
</gene>
<keyword evidence="1" id="KW-0812">Transmembrane</keyword>
<keyword evidence="4" id="KW-1185">Reference proteome</keyword>
<sequence length="141" mass="16540">MLYWALVIFLELLAIAGSVLLLIPLPLKLRQKIIDLFYSKKYWLLGLIGLFSLLFAQEFTEQAKYAMRRRQATNDQSQFYATETFKHQRNMYIAVLGIVLFGIVFILAKLLKNFTVEIGLLQEQLAVHQRKEQEKKENKED</sequence>
<dbReference type="OrthoDB" id="10620573at2759"/>
<dbReference type="Proteomes" id="UP000001542">
    <property type="component" value="Unassembled WGS sequence"/>
</dbReference>